<evidence type="ECO:0000256" key="7">
    <source>
        <dbReference type="ARBA" id="ARBA00023136"/>
    </source>
</evidence>
<dbReference type="AlphaFoldDB" id="A0A3M8ST35"/>
<feature type="transmembrane region" description="Helical" evidence="13">
    <location>
        <begin position="125"/>
        <end position="144"/>
    </location>
</feature>
<keyword evidence="3" id="KW-0808">Transferase</keyword>
<dbReference type="Proteomes" id="UP000267049">
    <property type="component" value="Unassembled WGS sequence"/>
</dbReference>
<evidence type="ECO:0000256" key="9">
    <source>
        <dbReference type="ARBA" id="ARBA00023588"/>
    </source>
</evidence>
<accession>A0A3M8ST35</accession>
<keyword evidence="2" id="KW-1003">Cell membrane</keyword>
<reference evidence="14 15" key="1">
    <citation type="submission" date="2018-11" db="EMBL/GenBank/DDBJ databases">
        <title>Lysobacter cryohumiis sp. nov., isolated from soil in the Tianshan Mountains, Xinjiang, China.</title>
        <authorList>
            <person name="Luo Y."/>
            <person name="Sheng H."/>
        </authorList>
    </citation>
    <scope>NUCLEOTIDE SEQUENCE [LARGE SCALE GENOMIC DNA]</scope>
    <source>
        <strain evidence="14 15">ZS60</strain>
    </source>
</reference>
<comment type="similarity">
    <text evidence="10">Belongs to the acyltransferase CrtO family.</text>
</comment>
<dbReference type="GO" id="GO:0005886">
    <property type="term" value="C:plasma membrane"/>
    <property type="evidence" value="ECO:0007669"/>
    <property type="project" value="UniProtKB-SubCell"/>
</dbReference>
<keyword evidence="7 13" id="KW-0472">Membrane</keyword>
<evidence type="ECO:0000256" key="12">
    <source>
        <dbReference type="ARBA" id="ARBA00025324"/>
    </source>
</evidence>
<evidence type="ECO:0000256" key="6">
    <source>
        <dbReference type="ARBA" id="ARBA00022989"/>
    </source>
</evidence>
<keyword evidence="5" id="KW-0732">Signal</keyword>
<name>A0A3M8ST35_9GAMM</name>
<evidence type="ECO:0000313" key="15">
    <source>
        <dbReference type="Proteomes" id="UP000267049"/>
    </source>
</evidence>
<evidence type="ECO:0000256" key="13">
    <source>
        <dbReference type="SAM" id="Phobius"/>
    </source>
</evidence>
<organism evidence="14 15">
    <name type="scientific">Montanilutibacter psychrotolerans</name>
    <dbReference type="NCBI Taxonomy" id="1327343"/>
    <lineage>
        <taxon>Bacteria</taxon>
        <taxon>Pseudomonadati</taxon>
        <taxon>Pseudomonadota</taxon>
        <taxon>Gammaproteobacteria</taxon>
        <taxon>Lysobacterales</taxon>
        <taxon>Lysobacteraceae</taxon>
        <taxon>Montanilutibacter</taxon>
    </lineage>
</organism>
<evidence type="ECO:0000256" key="11">
    <source>
        <dbReference type="ARBA" id="ARBA00023667"/>
    </source>
</evidence>
<keyword evidence="6 13" id="KW-1133">Transmembrane helix</keyword>
<sequence>MTNVRKLGSVLAVVATVAVFAVCFRMLAQVIGITSPWLWLLAMFYFLGIAKVAEPIFMLPMPASLRGIRASERSGDAYRRLGVHRFGRFLRDSPFRRLNASVYTSQAPEAGDLARLSAQAESAEATHFWAAVLFTPYIAYLFVAGNAGTASVFLLVQALFNVYPILHLRVVRARLESIRARAHQRSVRGSETAVDDA</sequence>
<keyword evidence="4 13" id="KW-0812">Transmembrane</keyword>
<evidence type="ECO:0000256" key="3">
    <source>
        <dbReference type="ARBA" id="ARBA00022679"/>
    </source>
</evidence>
<dbReference type="RefSeq" id="WP_123087656.1">
    <property type="nucleotide sequence ID" value="NZ_RIBS01000003.1"/>
</dbReference>
<proteinExistence type="inferred from homology"/>
<evidence type="ECO:0000313" key="14">
    <source>
        <dbReference type="EMBL" id="RNF84471.1"/>
    </source>
</evidence>
<keyword evidence="8" id="KW-0012">Acyltransferase</keyword>
<comment type="function">
    <text evidence="12">Catalyzes the acylation of glycosyl-4,4'-diaponeurosporenoate, i.e. the esterification of glucose at the C6'' position with the carboxyl group of the C(15) fatty acid 12-methyltetradecanoic acid, to yield staphyloxanthin. This is the last step in the biosynthesis of this orange pigment, present in most staphylococci strains.</text>
</comment>
<evidence type="ECO:0000256" key="4">
    <source>
        <dbReference type="ARBA" id="ARBA00022692"/>
    </source>
</evidence>
<feature type="transmembrane region" description="Helical" evidence="13">
    <location>
        <begin position="37"/>
        <end position="59"/>
    </location>
</feature>
<evidence type="ECO:0000256" key="1">
    <source>
        <dbReference type="ARBA" id="ARBA00004162"/>
    </source>
</evidence>
<comment type="subcellular location">
    <subcellularLocation>
        <location evidence="1">Cell membrane</location>
        <topology evidence="1">Single-pass membrane protein</topology>
    </subcellularLocation>
</comment>
<dbReference type="OrthoDB" id="6025674at2"/>
<comment type="caution">
    <text evidence="14">The sequence shown here is derived from an EMBL/GenBank/DDBJ whole genome shotgun (WGS) entry which is preliminary data.</text>
</comment>
<protein>
    <recommendedName>
        <fullName evidence="11">Glycosyl-4,4'-diaponeurosporenoate acyltransferase</fullName>
    </recommendedName>
</protein>
<feature type="transmembrane region" description="Helical" evidence="13">
    <location>
        <begin position="150"/>
        <end position="171"/>
    </location>
</feature>
<keyword evidence="15" id="KW-1185">Reference proteome</keyword>
<comment type="pathway">
    <text evidence="9">Carotenoid biosynthesis; staphyloxanthin biosynthesis; staphyloxanthin from farnesyl diphosphate: step 5/5.</text>
</comment>
<dbReference type="InterPro" id="IPR044021">
    <property type="entry name" value="CrtO"/>
</dbReference>
<gene>
    <name evidence="14" type="ORF">EER27_08880</name>
</gene>
<dbReference type="UniPathway" id="UPA00029">
    <property type="reaction ID" value="UER00560"/>
</dbReference>
<dbReference type="EMBL" id="RIBS01000003">
    <property type="protein sequence ID" value="RNF84471.1"/>
    <property type="molecule type" value="Genomic_DNA"/>
</dbReference>
<dbReference type="GO" id="GO:0016746">
    <property type="term" value="F:acyltransferase activity"/>
    <property type="evidence" value="ECO:0007669"/>
    <property type="project" value="UniProtKB-KW"/>
</dbReference>
<evidence type="ECO:0000256" key="5">
    <source>
        <dbReference type="ARBA" id="ARBA00022729"/>
    </source>
</evidence>
<dbReference type="Pfam" id="PF18927">
    <property type="entry name" value="CrtO"/>
    <property type="match status" value="1"/>
</dbReference>
<evidence type="ECO:0000256" key="8">
    <source>
        <dbReference type="ARBA" id="ARBA00023315"/>
    </source>
</evidence>
<evidence type="ECO:0000256" key="10">
    <source>
        <dbReference type="ARBA" id="ARBA00023603"/>
    </source>
</evidence>
<evidence type="ECO:0000256" key="2">
    <source>
        <dbReference type="ARBA" id="ARBA00022475"/>
    </source>
</evidence>